<evidence type="ECO:0000256" key="4">
    <source>
        <dbReference type="ARBA" id="ARBA00023242"/>
    </source>
</evidence>
<sequence>MKLTCLSKGRGFHFPPCHMLNFCGFRILFDCPLDLSSLMAFSPIPTSLDALSFEESKNNEKRQKIEDLLDAKNLVFAEPWYKTVNKLHLWNASLIDVILISSPMGIMGLPYLTRQKGFSAKIYVTEASARIGQLMMEDLVSMHAEFRQFYGPEESNFPPWLRQEELEILPSVLKEILVGKDGVELGGWMPLYSAADVKDSIQKINTLNYAQEACYNGTLVIKAFSSGVEIGSSNWTLNGPKGDIAYLSSSCFFSAHAMAFDYSSLQRTSTLIYSDFSSLIDAQDVEDGDNYTDPTSDKLLPPSFEDSDGFSLDSDVNLDEKEKLVFICSCAIECVKDGGSVLIPINRLGTILQLLEEMATLLEASAMEVPIYIISSVAEELLALLNIIPEWLSKQRQERLFAGEPLFDHVKLLKEKKIRVVPNIHSHQLLKDWQEPCIVFCPHWSLRMGPIVHLLRRWCGDPKSLLILEDMVNPELALLPFKPVEMKVLQCLFPSGIGLQKLQPLLKTLQPKTILFPEDLRLKMCFSCEKSFSVSYYTEAETLKVPCQKESSELKMSFSCEKSFSVSYCTEPETLKVFCQKESSELKIEADLASQFYWKTFKKEGINVTKLKGKLLMENGRHHLLLDNDKKTSLRNSSLVRCGLTDYHKLIPELSKMGINASMELIKDDVESQNVCLVHTEEPYKALIEIGKTSTVITTAESDANVASILYKAIDNIMDGV</sequence>
<comment type="caution">
    <text evidence="6">The sequence shown here is derived from an EMBL/GenBank/DDBJ whole genome shotgun (WGS) entry which is preliminary data.</text>
</comment>
<evidence type="ECO:0000259" key="5">
    <source>
        <dbReference type="SMART" id="SM01027"/>
    </source>
</evidence>
<evidence type="ECO:0000313" key="6">
    <source>
        <dbReference type="EMBL" id="RHN65816.1"/>
    </source>
</evidence>
<accession>A0A396IJH1</accession>
<protein>
    <submittedName>
        <fullName evidence="6">Putative KH-domain/beta-lactamase-domain protein, archaea</fullName>
    </submittedName>
</protein>
<gene>
    <name evidence="6" type="ORF">MtrunA17_Chr3g0084071</name>
</gene>
<dbReference type="Gene3D" id="3.60.15.10">
    <property type="entry name" value="Ribonuclease Z/Hydroxyacylglutathione hydrolase-like"/>
    <property type="match status" value="1"/>
</dbReference>
<dbReference type="Gene3D" id="3.40.50.10890">
    <property type="match status" value="1"/>
</dbReference>
<feature type="domain" description="Beta-Casp" evidence="5">
    <location>
        <begin position="351"/>
        <end position="472"/>
    </location>
</feature>
<dbReference type="Proteomes" id="UP000265566">
    <property type="component" value="Chromosome 3"/>
</dbReference>
<dbReference type="PANTHER" id="PTHR46094:SF1">
    <property type="entry name" value="INTEGRATOR COMPLEX SUBUNIT 9"/>
    <property type="match status" value="1"/>
</dbReference>
<keyword evidence="3" id="KW-0963">Cytoplasm</keyword>
<dbReference type="GO" id="GO:0032039">
    <property type="term" value="C:integrator complex"/>
    <property type="evidence" value="ECO:0007669"/>
    <property type="project" value="InterPro"/>
</dbReference>
<dbReference type="InterPro" id="IPR036866">
    <property type="entry name" value="RibonucZ/Hydroxyglut_hydro"/>
</dbReference>
<dbReference type="OrthoDB" id="5600060at2759"/>
<name>A0A396IJH1_MEDTR</name>
<organism evidence="6 7">
    <name type="scientific">Medicago truncatula</name>
    <name type="common">Barrel medic</name>
    <name type="synonym">Medicago tribuloides</name>
    <dbReference type="NCBI Taxonomy" id="3880"/>
    <lineage>
        <taxon>Eukaryota</taxon>
        <taxon>Viridiplantae</taxon>
        <taxon>Streptophyta</taxon>
        <taxon>Embryophyta</taxon>
        <taxon>Tracheophyta</taxon>
        <taxon>Spermatophyta</taxon>
        <taxon>Magnoliopsida</taxon>
        <taxon>eudicotyledons</taxon>
        <taxon>Gunneridae</taxon>
        <taxon>Pentapetalae</taxon>
        <taxon>rosids</taxon>
        <taxon>fabids</taxon>
        <taxon>Fabales</taxon>
        <taxon>Fabaceae</taxon>
        <taxon>Papilionoideae</taxon>
        <taxon>50 kb inversion clade</taxon>
        <taxon>NPAAA clade</taxon>
        <taxon>Hologalegina</taxon>
        <taxon>IRL clade</taxon>
        <taxon>Trifolieae</taxon>
        <taxon>Medicago</taxon>
    </lineage>
</organism>
<dbReference type="InterPro" id="IPR022712">
    <property type="entry name" value="Beta_Casp"/>
</dbReference>
<comment type="subcellular location">
    <subcellularLocation>
        <location evidence="2">Cytoplasm</location>
    </subcellularLocation>
    <subcellularLocation>
        <location evidence="1">Nucleus</location>
    </subcellularLocation>
</comment>
<keyword evidence="4" id="KW-0539">Nucleus</keyword>
<evidence type="ECO:0000313" key="7">
    <source>
        <dbReference type="Proteomes" id="UP000265566"/>
    </source>
</evidence>
<dbReference type="SUPFAM" id="SSF56281">
    <property type="entry name" value="Metallo-hydrolase/oxidoreductase"/>
    <property type="match status" value="1"/>
</dbReference>
<evidence type="ECO:0000256" key="1">
    <source>
        <dbReference type="ARBA" id="ARBA00004123"/>
    </source>
</evidence>
<dbReference type="EMBL" id="PSQE01000003">
    <property type="protein sequence ID" value="RHN65816.1"/>
    <property type="molecule type" value="Genomic_DNA"/>
</dbReference>
<dbReference type="SMART" id="SM01027">
    <property type="entry name" value="Beta-Casp"/>
    <property type="match status" value="1"/>
</dbReference>
<dbReference type="GO" id="GO:0016180">
    <property type="term" value="P:snRNA processing"/>
    <property type="evidence" value="ECO:0007669"/>
    <property type="project" value="InterPro"/>
</dbReference>
<reference evidence="7" key="1">
    <citation type="journal article" date="2018" name="Nat. Plants">
        <title>Whole-genome landscape of Medicago truncatula symbiotic genes.</title>
        <authorList>
            <person name="Pecrix Y."/>
            <person name="Staton S.E."/>
            <person name="Sallet E."/>
            <person name="Lelandais-Briere C."/>
            <person name="Moreau S."/>
            <person name="Carrere S."/>
            <person name="Blein T."/>
            <person name="Jardinaud M.F."/>
            <person name="Latrasse D."/>
            <person name="Zouine M."/>
            <person name="Zahm M."/>
            <person name="Kreplak J."/>
            <person name="Mayjonade B."/>
            <person name="Satge C."/>
            <person name="Perez M."/>
            <person name="Cauet S."/>
            <person name="Marande W."/>
            <person name="Chantry-Darmon C."/>
            <person name="Lopez-Roques C."/>
            <person name="Bouchez O."/>
            <person name="Berard A."/>
            <person name="Debelle F."/>
            <person name="Munos S."/>
            <person name="Bendahmane A."/>
            <person name="Berges H."/>
            <person name="Niebel A."/>
            <person name="Buitink J."/>
            <person name="Frugier F."/>
            <person name="Benhamed M."/>
            <person name="Crespi M."/>
            <person name="Gouzy J."/>
            <person name="Gamas P."/>
        </authorList>
    </citation>
    <scope>NUCLEOTIDE SEQUENCE [LARGE SCALE GENOMIC DNA]</scope>
    <source>
        <strain evidence="7">cv. Jemalong A17</strain>
    </source>
</reference>
<dbReference type="Pfam" id="PF10996">
    <property type="entry name" value="Beta-Casp"/>
    <property type="match status" value="1"/>
</dbReference>
<evidence type="ECO:0000256" key="3">
    <source>
        <dbReference type="ARBA" id="ARBA00022490"/>
    </source>
</evidence>
<dbReference type="GO" id="GO:0005737">
    <property type="term" value="C:cytoplasm"/>
    <property type="evidence" value="ECO:0007669"/>
    <property type="project" value="UniProtKB-SubCell"/>
</dbReference>
<dbReference type="PANTHER" id="PTHR46094">
    <property type="entry name" value="INTEGRATOR COMPLEX SUBUNIT 9"/>
    <property type="match status" value="1"/>
</dbReference>
<proteinExistence type="predicted"/>
<dbReference type="AlphaFoldDB" id="A0A396IJH1"/>
<dbReference type="Gramene" id="rna13706">
    <property type="protein sequence ID" value="RHN65816.1"/>
    <property type="gene ID" value="gene13706"/>
</dbReference>
<dbReference type="InterPro" id="IPR027074">
    <property type="entry name" value="Integrator_9su"/>
</dbReference>
<evidence type="ECO:0000256" key="2">
    <source>
        <dbReference type="ARBA" id="ARBA00004496"/>
    </source>
</evidence>